<sequence length="260" mass="28686">MKCLLVLLLLGLEILPASFGEAAALDRYRQILLEGRYTIEYHNITPAERVTNRDRVHLFGKTGLAVAQNDYLTNRPRKGMIVSRGEDRYEEVGDEEFAACRLTKGGEDFFFTKYKGKGGYEYFGTKKNQVTANNRNYLAEALEGKSYGDEDMSRIINALLSAGRPQGWAQVAAGTLAGGVTYEDYQGKSEDRTQIIRCYFTGGVLTKIAVAEFGADAAGNLTGHKCIIAVKAFTAAPREEYLSLPAKLADVTKRKEAKAK</sequence>
<feature type="signal peptide" evidence="1">
    <location>
        <begin position="1"/>
        <end position="19"/>
    </location>
</feature>
<evidence type="ECO:0000313" key="3">
    <source>
        <dbReference type="Proteomes" id="UP000184263"/>
    </source>
</evidence>
<organism evidence="2 3">
    <name type="scientific">Selenomonas ruminantium</name>
    <dbReference type="NCBI Taxonomy" id="971"/>
    <lineage>
        <taxon>Bacteria</taxon>
        <taxon>Bacillati</taxon>
        <taxon>Bacillota</taxon>
        <taxon>Negativicutes</taxon>
        <taxon>Selenomonadales</taxon>
        <taxon>Selenomonadaceae</taxon>
        <taxon>Selenomonas</taxon>
    </lineage>
</organism>
<proteinExistence type="predicted"/>
<dbReference type="Proteomes" id="UP000184263">
    <property type="component" value="Unassembled WGS sequence"/>
</dbReference>
<reference evidence="2 3" key="1">
    <citation type="submission" date="2016-11" db="EMBL/GenBank/DDBJ databases">
        <authorList>
            <person name="Jaros S."/>
            <person name="Januszkiewicz K."/>
            <person name="Wedrychowicz H."/>
        </authorList>
    </citation>
    <scope>NUCLEOTIDE SEQUENCE [LARGE SCALE GENOMIC DNA]</scope>
    <source>
        <strain evidence="2 3">HD4</strain>
    </source>
</reference>
<feature type="chain" id="PRO_5039280680" evidence="1">
    <location>
        <begin position="20"/>
        <end position="260"/>
    </location>
</feature>
<evidence type="ECO:0000313" key="2">
    <source>
        <dbReference type="EMBL" id="SHK37619.1"/>
    </source>
</evidence>
<dbReference type="AlphaFoldDB" id="A0A1M6RZ92"/>
<accession>A0A1M6RZ92</accession>
<protein>
    <submittedName>
        <fullName evidence="2">Uncharacterized protein</fullName>
    </submittedName>
</protein>
<keyword evidence="1" id="KW-0732">Signal</keyword>
<name>A0A1M6RZ92_SELRU</name>
<evidence type="ECO:0000256" key="1">
    <source>
        <dbReference type="SAM" id="SignalP"/>
    </source>
</evidence>
<gene>
    <name evidence="2" type="ORF">SAMN05216582_10323</name>
</gene>
<dbReference type="EMBL" id="FRBC01000003">
    <property type="protein sequence ID" value="SHK37619.1"/>
    <property type="molecule type" value="Genomic_DNA"/>
</dbReference>